<protein>
    <submittedName>
        <fullName evidence="3">HNH endonuclease signature motif containing protein</fullName>
    </submittedName>
</protein>
<accession>A0ABN2P8L2</accession>
<keyword evidence="3" id="KW-0540">Nuclease</keyword>
<organism evidence="3 4">
    <name type="scientific">Microbacterium aoyamense</name>
    <dbReference type="NCBI Taxonomy" id="344166"/>
    <lineage>
        <taxon>Bacteria</taxon>
        <taxon>Bacillati</taxon>
        <taxon>Actinomycetota</taxon>
        <taxon>Actinomycetes</taxon>
        <taxon>Micrococcales</taxon>
        <taxon>Microbacteriaceae</taxon>
        <taxon>Microbacterium</taxon>
    </lineage>
</organism>
<dbReference type="SMART" id="SM00507">
    <property type="entry name" value="HNHc"/>
    <property type="match status" value="1"/>
</dbReference>
<dbReference type="InterPro" id="IPR003870">
    <property type="entry name" value="DUF222"/>
</dbReference>
<feature type="region of interest" description="Disordered" evidence="1">
    <location>
        <begin position="386"/>
        <end position="413"/>
    </location>
</feature>
<feature type="domain" description="HNH nuclease" evidence="2">
    <location>
        <begin position="314"/>
        <end position="366"/>
    </location>
</feature>
<keyword evidence="4" id="KW-1185">Reference proteome</keyword>
<dbReference type="RefSeq" id="WP_248148973.1">
    <property type="nucleotide sequence ID" value="NZ_BAAAOF010000001.1"/>
</dbReference>
<dbReference type="InterPro" id="IPR003615">
    <property type="entry name" value="HNH_nuc"/>
</dbReference>
<dbReference type="EMBL" id="BAAAOF010000001">
    <property type="protein sequence ID" value="GAA1914555.1"/>
    <property type="molecule type" value="Genomic_DNA"/>
</dbReference>
<evidence type="ECO:0000259" key="2">
    <source>
        <dbReference type="SMART" id="SM00507"/>
    </source>
</evidence>
<evidence type="ECO:0000256" key="1">
    <source>
        <dbReference type="SAM" id="MobiDB-lite"/>
    </source>
</evidence>
<comment type="caution">
    <text evidence="3">The sequence shown here is derived from an EMBL/GenBank/DDBJ whole genome shotgun (WGS) entry which is preliminary data.</text>
</comment>
<keyword evidence="3" id="KW-0255">Endonuclease</keyword>
<proteinExistence type="predicted"/>
<sequence length="413" mass="44252">MDLLTPDEAAVLDGVVTALVEARRGIAAFQALEASLLASAMALGVSRADGSRGDGDMPVREIAAEIAAALRVSDRTVERRLVEAERLATRFPASLVALTEGRVSRAHVDVIVSVGERIQDAGARAVFEHAALVVAERESASRLKPVALLLAERVMPTTLTERHESAREERRVEVRDLDDGMAQLLAVLPATLAHGIRARLSAMATAVKDADPAESRSHDQLRADLLSDLLLTGEPSGHDADGQLGAIRAEVHVTVPVLSLAGVDAAPAVIEGSAPIDPDTARVLCAGAPGWERVLTHPVTGTVLAVDRYRPSADLRRTLRARDQRCRFPGCRVTAAHCDIDHVHDHAHGGATEHDNLAHVCRRHHMLKHHSAWSVTLTADRTMTWRSPTGREYPESPAPPGVAFTTDGDPPPF</sequence>
<dbReference type="GO" id="GO:0004519">
    <property type="term" value="F:endonuclease activity"/>
    <property type="evidence" value="ECO:0007669"/>
    <property type="project" value="UniProtKB-KW"/>
</dbReference>
<evidence type="ECO:0000313" key="4">
    <source>
        <dbReference type="Proteomes" id="UP001501343"/>
    </source>
</evidence>
<evidence type="ECO:0000313" key="3">
    <source>
        <dbReference type="EMBL" id="GAA1914555.1"/>
    </source>
</evidence>
<dbReference type="Proteomes" id="UP001501343">
    <property type="component" value="Unassembled WGS sequence"/>
</dbReference>
<dbReference type="Pfam" id="PF02720">
    <property type="entry name" value="DUF222"/>
    <property type="match status" value="1"/>
</dbReference>
<dbReference type="CDD" id="cd00085">
    <property type="entry name" value="HNHc"/>
    <property type="match status" value="1"/>
</dbReference>
<dbReference type="Gene3D" id="1.10.30.50">
    <property type="match status" value="1"/>
</dbReference>
<name>A0ABN2P8L2_9MICO</name>
<gene>
    <name evidence="3" type="ORF">GCM10009775_03920</name>
</gene>
<reference evidence="3 4" key="1">
    <citation type="journal article" date="2019" name="Int. J. Syst. Evol. Microbiol.">
        <title>The Global Catalogue of Microorganisms (GCM) 10K type strain sequencing project: providing services to taxonomists for standard genome sequencing and annotation.</title>
        <authorList>
            <consortium name="The Broad Institute Genomics Platform"/>
            <consortium name="The Broad Institute Genome Sequencing Center for Infectious Disease"/>
            <person name="Wu L."/>
            <person name="Ma J."/>
        </authorList>
    </citation>
    <scope>NUCLEOTIDE SEQUENCE [LARGE SCALE GENOMIC DNA]</scope>
    <source>
        <strain evidence="3 4">JCM 14900</strain>
    </source>
</reference>
<keyword evidence="3" id="KW-0378">Hydrolase</keyword>